<dbReference type="RefSeq" id="WP_260592036.1">
    <property type="nucleotide sequence ID" value="NZ_CP104003.1"/>
</dbReference>
<reference evidence="6" key="1">
    <citation type="submission" date="2022-09" db="EMBL/GenBank/DDBJ databases">
        <title>Diverse halophilic archaea isolated from saline environments.</title>
        <authorList>
            <person name="Cui H.-L."/>
        </authorList>
    </citation>
    <scope>NUCLEOTIDE SEQUENCE</scope>
    <source>
        <strain evidence="6">ZS-35-S2</strain>
    </source>
</reference>
<dbReference type="AlphaFoldDB" id="A0A9E7U718"/>
<protein>
    <submittedName>
        <fullName evidence="6">ABC transporter substrate-binding protein</fullName>
    </submittedName>
</protein>
<dbReference type="Proteomes" id="UP001057580">
    <property type="component" value="Chromosome"/>
</dbReference>
<feature type="compositionally biased region" description="Low complexity" evidence="4">
    <location>
        <begin position="26"/>
        <end position="36"/>
    </location>
</feature>
<dbReference type="GO" id="GO:0015833">
    <property type="term" value="P:peptide transport"/>
    <property type="evidence" value="ECO:0007669"/>
    <property type="project" value="TreeGrafter"/>
</dbReference>
<feature type="domain" description="Solute-binding protein family 5" evidence="5">
    <location>
        <begin position="187"/>
        <end position="595"/>
    </location>
</feature>
<dbReference type="GeneID" id="74943330"/>
<feature type="region of interest" description="Disordered" evidence="4">
    <location>
        <begin position="26"/>
        <end position="55"/>
    </location>
</feature>
<dbReference type="KEGG" id="ssai:N0B31_12870"/>
<keyword evidence="3" id="KW-0732">Signal</keyword>
<evidence type="ECO:0000256" key="2">
    <source>
        <dbReference type="ARBA" id="ARBA00022448"/>
    </source>
</evidence>
<dbReference type="Gene3D" id="3.10.105.10">
    <property type="entry name" value="Dipeptide-binding Protein, Domain 3"/>
    <property type="match status" value="1"/>
</dbReference>
<dbReference type="PROSITE" id="PS51318">
    <property type="entry name" value="TAT"/>
    <property type="match status" value="1"/>
</dbReference>
<dbReference type="PANTHER" id="PTHR30290">
    <property type="entry name" value="PERIPLASMIC BINDING COMPONENT OF ABC TRANSPORTER"/>
    <property type="match status" value="1"/>
</dbReference>
<evidence type="ECO:0000256" key="3">
    <source>
        <dbReference type="ARBA" id="ARBA00022729"/>
    </source>
</evidence>
<dbReference type="EMBL" id="CP104003">
    <property type="protein sequence ID" value="UWM53041.1"/>
    <property type="molecule type" value="Genomic_DNA"/>
</dbReference>
<name>A0A9E7U718_9EURY</name>
<dbReference type="Pfam" id="PF00496">
    <property type="entry name" value="SBP_bac_5"/>
    <property type="match status" value="1"/>
</dbReference>
<dbReference type="InterPro" id="IPR006311">
    <property type="entry name" value="TAT_signal"/>
</dbReference>
<proteinExistence type="inferred from homology"/>
<sequence>MTNDNNMSRRRFLVATGGTAGAVGLAGCSGTDSTPTEGGGDGDGTPTEAPMAESSAWQDAKAAYETVQSNLGPTDEAAQARNEAYVAIEEANWEDVVLVNAFHGATERFAYDYVDAPKFGAMGTSRQKKVDFDKGDNPNGRTLEQILTGTNGSGGYDPVKSGDTASGTVVQNVFDALFNYPNGETTTEPLLAAEYETNDDFTEYTFTLQDATFHNGDPVTAEDFVYAFERLAYSPNSVRSYFILDSLGVVQEGGDGDYAEEGLAVFADDEQTFRIQLNQAFHATLQMLAYSSFAVYPKGIAGDSPSDEQDDEGNLTDSYREFLETNPVGAGPFVFDNWEKGTSVDIVRNDDYYGEPAKLEAVHWQVIEDDEAAFQYAMNQNADIFGIPTAKYSQDNVQNASKDESGRTVGEYGPLDNDMTAQYLKVPEVSTFYFGFNTQEVPKPVRQAVAYVTNQEQLASQVFKNRQSPAYHLTPPLVYPGGGNAYDQHVQDAYPYSPGEQDIASAVQVMEEAGFSDDNRFEMTFTHYQSTVWSEIAQILQGSLSEAYIDMQIEEAQFGTLLDRGRQGNLQAYTLGWIADWPAADNFLQLIYPPNTVTGQTGVLTYTNWGVDQGLETDSE</sequence>
<keyword evidence="2" id="KW-0813">Transport</keyword>
<accession>A0A9E7U718</accession>
<evidence type="ECO:0000259" key="5">
    <source>
        <dbReference type="Pfam" id="PF00496"/>
    </source>
</evidence>
<evidence type="ECO:0000313" key="7">
    <source>
        <dbReference type="Proteomes" id="UP001057580"/>
    </source>
</evidence>
<dbReference type="GO" id="GO:1904680">
    <property type="term" value="F:peptide transmembrane transporter activity"/>
    <property type="evidence" value="ECO:0007669"/>
    <property type="project" value="TreeGrafter"/>
</dbReference>
<dbReference type="InterPro" id="IPR039424">
    <property type="entry name" value="SBP_5"/>
</dbReference>
<dbReference type="Gene3D" id="3.40.190.10">
    <property type="entry name" value="Periplasmic binding protein-like II"/>
    <property type="match status" value="1"/>
</dbReference>
<dbReference type="InterPro" id="IPR000914">
    <property type="entry name" value="SBP_5_dom"/>
</dbReference>
<comment type="similarity">
    <text evidence="1">Belongs to the bacterial solute-binding protein 5 family.</text>
</comment>
<dbReference type="PANTHER" id="PTHR30290:SF9">
    <property type="entry name" value="OLIGOPEPTIDE-BINDING PROTEIN APPA"/>
    <property type="match status" value="1"/>
</dbReference>
<gene>
    <name evidence="6" type="ORF">N0B31_12870</name>
</gene>
<evidence type="ECO:0000313" key="6">
    <source>
        <dbReference type="EMBL" id="UWM53041.1"/>
    </source>
</evidence>
<keyword evidence="7" id="KW-1185">Reference proteome</keyword>
<evidence type="ECO:0000256" key="1">
    <source>
        <dbReference type="ARBA" id="ARBA00005695"/>
    </source>
</evidence>
<dbReference type="CDD" id="cd00995">
    <property type="entry name" value="PBP2_NikA_DppA_OppA_like"/>
    <property type="match status" value="1"/>
</dbReference>
<evidence type="ECO:0000256" key="4">
    <source>
        <dbReference type="SAM" id="MobiDB-lite"/>
    </source>
</evidence>
<organism evidence="6 7">
    <name type="scientific">Salinirubellus salinus</name>
    <dbReference type="NCBI Taxonomy" id="1364945"/>
    <lineage>
        <taxon>Archaea</taxon>
        <taxon>Methanobacteriati</taxon>
        <taxon>Methanobacteriota</taxon>
        <taxon>Stenosarchaea group</taxon>
        <taxon>Halobacteria</taxon>
        <taxon>Halobacteriales</taxon>
        <taxon>Natronomonadaceae</taxon>
        <taxon>Salinirubellus</taxon>
    </lineage>
</organism>
<dbReference type="SUPFAM" id="SSF53850">
    <property type="entry name" value="Periplasmic binding protein-like II"/>
    <property type="match status" value="1"/>
</dbReference>